<proteinExistence type="predicted"/>
<name>A0A392VVL5_9FABA</name>
<evidence type="ECO:0000256" key="1">
    <source>
        <dbReference type="SAM" id="MobiDB-lite"/>
    </source>
</evidence>
<feature type="non-terminal residue" evidence="2">
    <location>
        <position position="1"/>
    </location>
</feature>
<feature type="non-terminal residue" evidence="2">
    <location>
        <position position="69"/>
    </location>
</feature>
<organism evidence="2 3">
    <name type="scientific">Trifolium medium</name>
    <dbReference type="NCBI Taxonomy" id="97028"/>
    <lineage>
        <taxon>Eukaryota</taxon>
        <taxon>Viridiplantae</taxon>
        <taxon>Streptophyta</taxon>
        <taxon>Embryophyta</taxon>
        <taxon>Tracheophyta</taxon>
        <taxon>Spermatophyta</taxon>
        <taxon>Magnoliopsida</taxon>
        <taxon>eudicotyledons</taxon>
        <taxon>Gunneridae</taxon>
        <taxon>Pentapetalae</taxon>
        <taxon>rosids</taxon>
        <taxon>fabids</taxon>
        <taxon>Fabales</taxon>
        <taxon>Fabaceae</taxon>
        <taxon>Papilionoideae</taxon>
        <taxon>50 kb inversion clade</taxon>
        <taxon>NPAAA clade</taxon>
        <taxon>Hologalegina</taxon>
        <taxon>IRL clade</taxon>
        <taxon>Trifolieae</taxon>
        <taxon>Trifolium</taxon>
    </lineage>
</organism>
<evidence type="ECO:0000313" key="3">
    <source>
        <dbReference type="Proteomes" id="UP000265520"/>
    </source>
</evidence>
<dbReference type="Proteomes" id="UP000265520">
    <property type="component" value="Unassembled WGS sequence"/>
</dbReference>
<protein>
    <submittedName>
        <fullName evidence="2">Uncharacterized protein</fullName>
    </submittedName>
</protein>
<sequence length="69" mass="7179">RESAAGDKEHEVLSLVRGEPCIANPDRASGVPGKATGSGERRGSDAQLFSRKRTHSCPPGANRPVISGP</sequence>
<dbReference type="AlphaFoldDB" id="A0A392VVL5"/>
<dbReference type="EMBL" id="LXQA011274292">
    <property type="protein sequence ID" value="MCI91519.1"/>
    <property type="molecule type" value="Genomic_DNA"/>
</dbReference>
<comment type="caution">
    <text evidence="2">The sequence shown here is derived from an EMBL/GenBank/DDBJ whole genome shotgun (WGS) entry which is preliminary data.</text>
</comment>
<feature type="region of interest" description="Disordered" evidence="1">
    <location>
        <begin position="20"/>
        <end position="69"/>
    </location>
</feature>
<accession>A0A392VVL5</accession>
<reference evidence="2 3" key="1">
    <citation type="journal article" date="2018" name="Front. Plant Sci.">
        <title>Red Clover (Trifolium pratense) and Zigzag Clover (T. medium) - A Picture of Genomic Similarities and Differences.</title>
        <authorList>
            <person name="Dluhosova J."/>
            <person name="Istvanek J."/>
            <person name="Nedelnik J."/>
            <person name="Repkova J."/>
        </authorList>
    </citation>
    <scope>NUCLEOTIDE SEQUENCE [LARGE SCALE GENOMIC DNA]</scope>
    <source>
        <strain evidence="3">cv. 10/8</strain>
        <tissue evidence="2">Leaf</tissue>
    </source>
</reference>
<keyword evidence="3" id="KW-1185">Reference proteome</keyword>
<evidence type="ECO:0000313" key="2">
    <source>
        <dbReference type="EMBL" id="MCI91519.1"/>
    </source>
</evidence>